<organism evidence="1 2">
    <name type="scientific">Prunus dulcis</name>
    <name type="common">Almond</name>
    <name type="synonym">Amygdalus dulcis</name>
    <dbReference type="NCBI Taxonomy" id="3755"/>
    <lineage>
        <taxon>Eukaryota</taxon>
        <taxon>Viridiplantae</taxon>
        <taxon>Streptophyta</taxon>
        <taxon>Embryophyta</taxon>
        <taxon>Tracheophyta</taxon>
        <taxon>Spermatophyta</taxon>
        <taxon>Magnoliopsida</taxon>
        <taxon>eudicotyledons</taxon>
        <taxon>Gunneridae</taxon>
        <taxon>Pentapetalae</taxon>
        <taxon>rosids</taxon>
        <taxon>fabids</taxon>
        <taxon>Rosales</taxon>
        <taxon>Rosaceae</taxon>
        <taxon>Amygdaloideae</taxon>
        <taxon>Amygdaleae</taxon>
        <taxon>Prunus</taxon>
    </lineage>
</organism>
<dbReference type="AlphaFoldDB" id="A0AAD5F1X7"/>
<comment type="caution">
    <text evidence="1">The sequence shown here is derived from an EMBL/GenBank/DDBJ whole genome shotgun (WGS) entry which is preliminary data.</text>
</comment>
<keyword evidence="2" id="KW-1185">Reference proteome</keyword>
<dbReference type="Gene3D" id="3.30.420.10">
    <property type="entry name" value="Ribonuclease H-like superfamily/Ribonuclease H"/>
    <property type="match status" value="1"/>
</dbReference>
<accession>A0AAD5F1X7</accession>
<evidence type="ECO:0000313" key="2">
    <source>
        <dbReference type="Proteomes" id="UP001054821"/>
    </source>
</evidence>
<dbReference type="EMBL" id="JAJFAZ020000001">
    <property type="protein sequence ID" value="KAI5350552.1"/>
    <property type="molecule type" value="Genomic_DNA"/>
</dbReference>
<protein>
    <submittedName>
        <fullName evidence="1">Uncharacterized protein</fullName>
    </submittedName>
</protein>
<dbReference type="PANTHER" id="PTHR48475">
    <property type="entry name" value="RIBONUCLEASE H"/>
    <property type="match status" value="1"/>
</dbReference>
<name>A0AAD5F1X7_PRUDU</name>
<gene>
    <name evidence="1" type="ORF">L3X38_003443</name>
</gene>
<evidence type="ECO:0000313" key="1">
    <source>
        <dbReference type="EMBL" id="KAI5350552.1"/>
    </source>
</evidence>
<dbReference type="InterPro" id="IPR012337">
    <property type="entry name" value="RNaseH-like_sf"/>
</dbReference>
<dbReference type="InterPro" id="IPR036397">
    <property type="entry name" value="RNaseH_sf"/>
</dbReference>
<reference evidence="1 2" key="1">
    <citation type="journal article" date="2022" name="G3 (Bethesda)">
        <title>Whole-genome sequence and methylome profiling of the almond [Prunus dulcis (Mill.) D.A. Webb] cultivar 'Nonpareil'.</title>
        <authorList>
            <person name="D'Amico-Willman K.M."/>
            <person name="Ouma W.Z."/>
            <person name="Meulia T."/>
            <person name="Sideli G.M."/>
            <person name="Gradziel T.M."/>
            <person name="Fresnedo-Ramirez J."/>
        </authorList>
    </citation>
    <scope>NUCLEOTIDE SEQUENCE [LARGE SCALE GENOMIC DNA]</scope>
    <source>
        <strain evidence="1">Clone GOH B32 T37-40</strain>
    </source>
</reference>
<proteinExistence type="predicted"/>
<dbReference type="SUPFAM" id="SSF53098">
    <property type="entry name" value="Ribonuclease H-like"/>
    <property type="match status" value="1"/>
</dbReference>
<dbReference type="PANTHER" id="PTHR48475:SF2">
    <property type="entry name" value="RIBONUCLEASE H"/>
    <property type="match status" value="1"/>
</dbReference>
<sequence>MGAAPVLSKPKPGESMCVYLSVFVSAVNSVLNRETEAIQRPCIMSGAGIVLTSPDDTEVEYALRFQFKAINNEAKYKALLAGLRLAPNLKANSHSNSIFIVNMINNTYEVKGKIMGIYLQEAQCLESLFTNFTTSQIPWSQTAEQWLGQTGLSPQRGESNS</sequence>
<dbReference type="Proteomes" id="UP001054821">
    <property type="component" value="Chromosome 1"/>
</dbReference>
<dbReference type="GO" id="GO:0003676">
    <property type="term" value="F:nucleic acid binding"/>
    <property type="evidence" value="ECO:0007669"/>
    <property type="project" value="InterPro"/>
</dbReference>